<dbReference type="Proteomes" id="UP001497480">
    <property type="component" value="Unassembled WGS sequence"/>
</dbReference>
<accession>A0AAV1WN32</accession>
<comment type="caution">
    <text evidence="1">The sequence shown here is derived from an EMBL/GenBank/DDBJ whole genome shotgun (WGS) entry which is preliminary data.</text>
</comment>
<proteinExistence type="predicted"/>
<protein>
    <submittedName>
        <fullName evidence="1">Uncharacterized protein</fullName>
    </submittedName>
</protein>
<dbReference type="EMBL" id="CAXHTB010000008">
    <property type="protein sequence ID" value="CAL0310744.1"/>
    <property type="molecule type" value="Genomic_DNA"/>
</dbReference>
<organism evidence="1 2">
    <name type="scientific">Lupinus luteus</name>
    <name type="common">European yellow lupine</name>
    <dbReference type="NCBI Taxonomy" id="3873"/>
    <lineage>
        <taxon>Eukaryota</taxon>
        <taxon>Viridiplantae</taxon>
        <taxon>Streptophyta</taxon>
        <taxon>Embryophyta</taxon>
        <taxon>Tracheophyta</taxon>
        <taxon>Spermatophyta</taxon>
        <taxon>Magnoliopsida</taxon>
        <taxon>eudicotyledons</taxon>
        <taxon>Gunneridae</taxon>
        <taxon>Pentapetalae</taxon>
        <taxon>rosids</taxon>
        <taxon>fabids</taxon>
        <taxon>Fabales</taxon>
        <taxon>Fabaceae</taxon>
        <taxon>Papilionoideae</taxon>
        <taxon>50 kb inversion clade</taxon>
        <taxon>genistoids sensu lato</taxon>
        <taxon>core genistoids</taxon>
        <taxon>Genisteae</taxon>
        <taxon>Lupinus</taxon>
    </lineage>
</organism>
<name>A0AAV1WN32_LUPLU</name>
<gene>
    <name evidence="1" type="ORF">LLUT_LOCUS11804</name>
</gene>
<reference evidence="1 2" key="1">
    <citation type="submission" date="2024-03" db="EMBL/GenBank/DDBJ databases">
        <authorList>
            <person name="Martinez-Hernandez J."/>
        </authorList>
    </citation>
    <scope>NUCLEOTIDE SEQUENCE [LARGE SCALE GENOMIC DNA]</scope>
</reference>
<dbReference type="AlphaFoldDB" id="A0AAV1WN32"/>
<keyword evidence="2" id="KW-1185">Reference proteome</keyword>
<sequence length="75" mass="8765">MSEAHKALTEMHRTTHRTNLTKAYKHLMGQTRTTHQAQLMTETTKLCAWCVTKAHTKARLMRMMIEACITWPRPI</sequence>
<evidence type="ECO:0000313" key="1">
    <source>
        <dbReference type="EMBL" id="CAL0310744.1"/>
    </source>
</evidence>
<evidence type="ECO:0000313" key="2">
    <source>
        <dbReference type="Proteomes" id="UP001497480"/>
    </source>
</evidence>